<dbReference type="AlphaFoldDB" id="A0A3L7ADW2"/>
<keyword evidence="4" id="KW-1185">Reference proteome</keyword>
<dbReference type="EMBL" id="RCTF01000007">
    <property type="protein sequence ID" value="RLP78656.1"/>
    <property type="molecule type" value="Genomic_DNA"/>
</dbReference>
<dbReference type="PROSITE" id="PS00061">
    <property type="entry name" value="ADH_SHORT"/>
    <property type="match status" value="1"/>
</dbReference>
<sequence length="260" mass="26358">MGDQASDFTVSLKGRVALVTGGSQGLGAHFARSLAAAGAEVAVCARSRAGCERVVDEIAAAGGTARAFALDVTDPRSVEAAVAGTVAAFGGLHILVNNAGTATTKALLDVTADDWDKVVDTNLKGAFLTAQAAAKAMIAAGTGGTIVNIASIVGLRVAGQVAAYAASKAGLIQLTRAMALEWARHSIRVNALCPGYVETDFNRDFFATDAGKALVRRIPTRRLGTLDDLTGPLLFLASGASAYMTGAELAVDGGHLVSSL</sequence>
<accession>A0A3L7ADW2</accession>
<dbReference type="NCBIfam" id="NF005559">
    <property type="entry name" value="PRK07231.1"/>
    <property type="match status" value="1"/>
</dbReference>
<comment type="caution">
    <text evidence="3">The sequence shown here is derived from an EMBL/GenBank/DDBJ whole genome shotgun (WGS) entry which is preliminary data.</text>
</comment>
<dbReference type="GO" id="GO:0006633">
    <property type="term" value="P:fatty acid biosynthetic process"/>
    <property type="evidence" value="ECO:0007669"/>
    <property type="project" value="TreeGrafter"/>
</dbReference>
<dbReference type="InterPro" id="IPR020904">
    <property type="entry name" value="Sc_DH/Rdtase_CS"/>
</dbReference>
<dbReference type="InterPro" id="IPR002347">
    <property type="entry name" value="SDR_fam"/>
</dbReference>
<dbReference type="RefSeq" id="WP_121623249.1">
    <property type="nucleotide sequence ID" value="NZ_JACIIW010000005.1"/>
</dbReference>
<dbReference type="PRINTS" id="PR00081">
    <property type="entry name" value="GDHRDH"/>
</dbReference>
<organism evidence="3 4">
    <name type="scientific">Xanthobacter tagetidis</name>
    <dbReference type="NCBI Taxonomy" id="60216"/>
    <lineage>
        <taxon>Bacteria</taxon>
        <taxon>Pseudomonadati</taxon>
        <taxon>Pseudomonadota</taxon>
        <taxon>Alphaproteobacteria</taxon>
        <taxon>Hyphomicrobiales</taxon>
        <taxon>Xanthobacteraceae</taxon>
        <taxon>Xanthobacter</taxon>
    </lineage>
</organism>
<dbReference type="PANTHER" id="PTHR42760:SF133">
    <property type="entry name" value="3-OXOACYL-[ACYL-CARRIER-PROTEIN] REDUCTASE"/>
    <property type="match status" value="1"/>
</dbReference>
<dbReference type="Gene3D" id="3.40.50.720">
    <property type="entry name" value="NAD(P)-binding Rossmann-like Domain"/>
    <property type="match status" value="1"/>
</dbReference>
<dbReference type="OrthoDB" id="9796652at2"/>
<evidence type="ECO:0000313" key="4">
    <source>
        <dbReference type="Proteomes" id="UP000269692"/>
    </source>
</evidence>
<dbReference type="FunFam" id="3.40.50.720:FF:000084">
    <property type="entry name" value="Short-chain dehydrogenase reductase"/>
    <property type="match status" value="1"/>
</dbReference>
<gene>
    <name evidence="3" type="ORF">D9R14_10345</name>
</gene>
<dbReference type="InterPro" id="IPR036291">
    <property type="entry name" value="NAD(P)-bd_dom_sf"/>
</dbReference>
<dbReference type="GO" id="GO:0048038">
    <property type="term" value="F:quinone binding"/>
    <property type="evidence" value="ECO:0007669"/>
    <property type="project" value="TreeGrafter"/>
</dbReference>
<proteinExistence type="inferred from homology"/>
<evidence type="ECO:0000256" key="1">
    <source>
        <dbReference type="ARBA" id="ARBA00006484"/>
    </source>
</evidence>
<keyword evidence="2 3" id="KW-0560">Oxidoreductase</keyword>
<dbReference type="GO" id="GO:0047936">
    <property type="term" value="F:glucose 1-dehydrogenase [NAD(P)+] activity"/>
    <property type="evidence" value="ECO:0007669"/>
    <property type="project" value="UniProtKB-EC"/>
</dbReference>
<dbReference type="PANTHER" id="PTHR42760">
    <property type="entry name" value="SHORT-CHAIN DEHYDROGENASES/REDUCTASES FAMILY MEMBER"/>
    <property type="match status" value="1"/>
</dbReference>
<reference evidence="3 4" key="1">
    <citation type="submission" date="2018-10" db="EMBL/GenBank/DDBJ databases">
        <title>Xanthobacter tagetidis genome sequencing and assembly.</title>
        <authorList>
            <person name="Maclea K.S."/>
            <person name="Goen A.E."/>
            <person name="Fatima S.A."/>
        </authorList>
    </citation>
    <scope>NUCLEOTIDE SEQUENCE [LARGE SCALE GENOMIC DNA]</scope>
    <source>
        <strain evidence="3 4">ATCC 700314</strain>
    </source>
</reference>
<dbReference type="SUPFAM" id="SSF51735">
    <property type="entry name" value="NAD(P)-binding Rossmann-fold domains"/>
    <property type="match status" value="1"/>
</dbReference>
<dbReference type="Proteomes" id="UP000269692">
    <property type="component" value="Unassembled WGS sequence"/>
</dbReference>
<dbReference type="PRINTS" id="PR00080">
    <property type="entry name" value="SDRFAMILY"/>
</dbReference>
<evidence type="ECO:0000313" key="3">
    <source>
        <dbReference type="EMBL" id="RLP78656.1"/>
    </source>
</evidence>
<evidence type="ECO:0000256" key="2">
    <source>
        <dbReference type="ARBA" id="ARBA00023002"/>
    </source>
</evidence>
<dbReference type="Pfam" id="PF13561">
    <property type="entry name" value="adh_short_C2"/>
    <property type="match status" value="1"/>
</dbReference>
<protein>
    <submittedName>
        <fullName evidence="3">Glucose 1-dehydrogenase</fullName>
        <ecNumber evidence="3">1.1.1.47</ecNumber>
    </submittedName>
</protein>
<dbReference type="EC" id="1.1.1.47" evidence="3"/>
<comment type="similarity">
    <text evidence="1">Belongs to the short-chain dehydrogenases/reductases (SDR) family.</text>
</comment>
<name>A0A3L7ADW2_9HYPH</name>